<proteinExistence type="predicted"/>
<organism evidence="1 2">
    <name type="scientific">Trifolium medium</name>
    <dbReference type="NCBI Taxonomy" id="97028"/>
    <lineage>
        <taxon>Eukaryota</taxon>
        <taxon>Viridiplantae</taxon>
        <taxon>Streptophyta</taxon>
        <taxon>Embryophyta</taxon>
        <taxon>Tracheophyta</taxon>
        <taxon>Spermatophyta</taxon>
        <taxon>Magnoliopsida</taxon>
        <taxon>eudicotyledons</taxon>
        <taxon>Gunneridae</taxon>
        <taxon>Pentapetalae</taxon>
        <taxon>rosids</taxon>
        <taxon>fabids</taxon>
        <taxon>Fabales</taxon>
        <taxon>Fabaceae</taxon>
        <taxon>Papilionoideae</taxon>
        <taxon>50 kb inversion clade</taxon>
        <taxon>NPAAA clade</taxon>
        <taxon>Hologalegina</taxon>
        <taxon>IRL clade</taxon>
        <taxon>Trifolieae</taxon>
        <taxon>Trifolium</taxon>
    </lineage>
</organism>
<accession>A0A392SI13</accession>
<dbReference type="AlphaFoldDB" id="A0A392SI13"/>
<comment type="caution">
    <text evidence="1">The sequence shown here is derived from an EMBL/GenBank/DDBJ whole genome shotgun (WGS) entry which is preliminary data.</text>
</comment>
<name>A0A392SI13_9FABA</name>
<feature type="non-terminal residue" evidence="1">
    <location>
        <position position="36"/>
    </location>
</feature>
<evidence type="ECO:0000313" key="2">
    <source>
        <dbReference type="Proteomes" id="UP000265520"/>
    </source>
</evidence>
<dbReference type="Proteomes" id="UP000265520">
    <property type="component" value="Unassembled WGS sequence"/>
</dbReference>
<dbReference type="EMBL" id="LXQA010381678">
    <property type="protein sequence ID" value="MCI48102.1"/>
    <property type="molecule type" value="Genomic_DNA"/>
</dbReference>
<evidence type="ECO:0000313" key="1">
    <source>
        <dbReference type="EMBL" id="MCI48102.1"/>
    </source>
</evidence>
<reference evidence="1 2" key="1">
    <citation type="journal article" date="2018" name="Front. Plant Sci.">
        <title>Red Clover (Trifolium pratense) and Zigzag Clover (T. medium) - A Picture of Genomic Similarities and Differences.</title>
        <authorList>
            <person name="Dluhosova J."/>
            <person name="Istvanek J."/>
            <person name="Nedelnik J."/>
            <person name="Repkova J."/>
        </authorList>
    </citation>
    <scope>NUCLEOTIDE SEQUENCE [LARGE SCALE GENOMIC DNA]</scope>
    <source>
        <strain evidence="2">cv. 10/8</strain>
        <tissue evidence="1">Leaf</tissue>
    </source>
</reference>
<sequence length="36" mass="4106">MWRARISCLVDQGKAWLGLEKGEELVGEELEDSSNR</sequence>
<protein>
    <submittedName>
        <fullName evidence="1">Uncharacterized protein</fullName>
    </submittedName>
</protein>
<keyword evidence="2" id="KW-1185">Reference proteome</keyword>